<proteinExistence type="inferred from homology"/>
<evidence type="ECO:0000313" key="4">
    <source>
        <dbReference type="Proteomes" id="UP000075538"/>
    </source>
</evidence>
<dbReference type="EMBL" id="LHZZ01000069">
    <property type="protein sequence ID" value="KXV80004.1"/>
    <property type="molecule type" value="Genomic_DNA"/>
</dbReference>
<dbReference type="InterPro" id="IPR017850">
    <property type="entry name" value="Alkaline_phosphatase_core_sf"/>
</dbReference>
<organism evidence="3 4">
    <name type="scientific">Acetobacter malorum</name>
    <dbReference type="NCBI Taxonomy" id="178901"/>
    <lineage>
        <taxon>Bacteria</taxon>
        <taxon>Pseudomonadati</taxon>
        <taxon>Pseudomonadota</taxon>
        <taxon>Alphaproteobacteria</taxon>
        <taxon>Acetobacterales</taxon>
        <taxon>Acetobacteraceae</taxon>
        <taxon>Acetobacter</taxon>
    </lineage>
</organism>
<sequence length="222" mass="24151">QADHEIGRLLASIRDEGQADNTLVLEIFGDNGGSAEGGPLGHDAKNADGTTPSVKDRLKIANALGSEHYLNHYAAAWAWALTAPFQGTKQDASHLGGTTDPLVISWPARFPQAKGLRSQFSHLVDIAPTLYEAAHITSPTTTNSVAQWPLEGTSLLYTLDQPNAPSRHHVQYFATNGNRSIYANGWWAGILAQQTWEGPNGSAYLTQGQHDTHQWELYNLND</sequence>
<feature type="non-terminal residue" evidence="3">
    <location>
        <position position="222"/>
    </location>
</feature>
<dbReference type="Pfam" id="PF00884">
    <property type="entry name" value="Sulfatase"/>
    <property type="match status" value="1"/>
</dbReference>
<feature type="non-terminal residue" evidence="3">
    <location>
        <position position="1"/>
    </location>
</feature>
<comment type="similarity">
    <text evidence="1">Belongs to the sulfatase family.</text>
</comment>
<dbReference type="RefSeq" id="WP_156475038.1">
    <property type="nucleotide sequence ID" value="NZ_LHZZ01000069.1"/>
</dbReference>
<accession>A0A149VIK0</accession>
<dbReference type="AlphaFoldDB" id="A0A149VIK0"/>
<evidence type="ECO:0000259" key="2">
    <source>
        <dbReference type="Pfam" id="PF00884"/>
    </source>
</evidence>
<reference evidence="3 4" key="1">
    <citation type="submission" date="2015-06" db="EMBL/GenBank/DDBJ databases">
        <title>Improved classification and identification of acetic acid bacteria using matrix-assisted laser desorption/ionization time-of-flight mass spectrometry; Gluconobacter nephelii and Gluconobacter uchimurae are later heterotypic synonyms of Gluconobacter japonicus and Gluconobacter oxydans, respectively.</title>
        <authorList>
            <person name="Li L."/>
            <person name="Cleenwerck I."/>
            <person name="De Vuyst L."/>
            <person name="Vandamme P."/>
        </authorList>
    </citation>
    <scope>NUCLEOTIDE SEQUENCE [LARGE SCALE GENOMIC DNA]</scope>
    <source>
        <strain evidence="3 4">LMG 1604</strain>
    </source>
</reference>
<protein>
    <submittedName>
        <fullName evidence="3">Arylsulfatase</fullName>
    </submittedName>
</protein>
<dbReference type="SUPFAM" id="SSF53649">
    <property type="entry name" value="Alkaline phosphatase-like"/>
    <property type="match status" value="1"/>
</dbReference>
<dbReference type="PANTHER" id="PTHR42693">
    <property type="entry name" value="ARYLSULFATASE FAMILY MEMBER"/>
    <property type="match status" value="1"/>
</dbReference>
<feature type="domain" description="Sulfatase N-terminal" evidence="2">
    <location>
        <begin position="2"/>
        <end position="136"/>
    </location>
</feature>
<dbReference type="Gene3D" id="3.40.720.10">
    <property type="entry name" value="Alkaline Phosphatase, subunit A"/>
    <property type="match status" value="1"/>
</dbReference>
<dbReference type="InterPro" id="IPR000917">
    <property type="entry name" value="Sulfatase_N"/>
</dbReference>
<name>A0A149VIK0_9PROT</name>
<evidence type="ECO:0000313" key="3">
    <source>
        <dbReference type="EMBL" id="KXV80004.1"/>
    </source>
</evidence>
<dbReference type="PATRIC" id="fig|178901.15.peg.2235"/>
<gene>
    <name evidence="3" type="ORF">AD953_00390</name>
</gene>
<dbReference type="InterPro" id="IPR050738">
    <property type="entry name" value="Sulfatase"/>
</dbReference>
<dbReference type="PANTHER" id="PTHR42693:SF43">
    <property type="entry name" value="BLL2667 PROTEIN"/>
    <property type="match status" value="1"/>
</dbReference>
<dbReference type="Proteomes" id="UP000075538">
    <property type="component" value="Unassembled WGS sequence"/>
</dbReference>
<evidence type="ECO:0000256" key="1">
    <source>
        <dbReference type="ARBA" id="ARBA00008779"/>
    </source>
</evidence>
<comment type="caution">
    <text evidence="3">The sequence shown here is derived from an EMBL/GenBank/DDBJ whole genome shotgun (WGS) entry which is preliminary data.</text>
</comment>